<evidence type="ECO:0000313" key="3">
    <source>
        <dbReference type="Proteomes" id="UP000886998"/>
    </source>
</evidence>
<protein>
    <submittedName>
        <fullName evidence="2">Uncharacterized protein</fullName>
    </submittedName>
</protein>
<feature type="region of interest" description="Disordered" evidence="1">
    <location>
        <begin position="1"/>
        <end position="46"/>
    </location>
</feature>
<evidence type="ECO:0000256" key="1">
    <source>
        <dbReference type="SAM" id="MobiDB-lite"/>
    </source>
</evidence>
<feature type="compositionally biased region" description="Polar residues" evidence="1">
    <location>
        <begin position="20"/>
        <end position="36"/>
    </location>
</feature>
<keyword evidence="3" id="KW-1185">Reference proteome</keyword>
<evidence type="ECO:0000313" key="2">
    <source>
        <dbReference type="EMBL" id="GFS40359.1"/>
    </source>
</evidence>
<feature type="non-terminal residue" evidence="2">
    <location>
        <position position="1"/>
    </location>
</feature>
<gene>
    <name evidence="2" type="ORF">TNIN_417711</name>
</gene>
<dbReference type="Proteomes" id="UP000886998">
    <property type="component" value="Unassembled WGS sequence"/>
</dbReference>
<dbReference type="AlphaFoldDB" id="A0A8X6JL05"/>
<accession>A0A8X6JL05</accession>
<reference evidence="2" key="1">
    <citation type="submission" date="2020-08" db="EMBL/GenBank/DDBJ databases">
        <title>Multicomponent nature underlies the extraordinary mechanical properties of spider dragline silk.</title>
        <authorList>
            <person name="Kono N."/>
            <person name="Nakamura H."/>
            <person name="Mori M."/>
            <person name="Yoshida Y."/>
            <person name="Ohtoshi R."/>
            <person name="Malay A.D."/>
            <person name="Moran D.A.P."/>
            <person name="Tomita M."/>
            <person name="Numata K."/>
            <person name="Arakawa K."/>
        </authorList>
    </citation>
    <scope>NUCLEOTIDE SEQUENCE</scope>
</reference>
<name>A0A8X6JL05_9ARAC</name>
<sequence length="46" mass="5100">SNCATPESQGRRLNHIDTRVANNSNHHSTEEISNTENNHETIGVKS</sequence>
<dbReference type="EMBL" id="BMAV01025300">
    <property type="protein sequence ID" value="GFS40359.1"/>
    <property type="molecule type" value="Genomic_DNA"/>
</dbReference>
<proteinExistence type="predicted"/>
<comment type="caution">
    <text evidence="2">The sequence shown here is derived from an EMBL/GenBank/DDBJ whole genome shotgun (WGS) entry which is preliminary data.</text>
</comment>
<organism evidence="2 3">
    <name type="scientific">Trichonephila inaurata madagascariensis</name>
    <dbReference type="NCBI Taxonomy" id="2747483"/>
    <lineage>
        <taxon>Eukaryota</taxon>
        <taxon>Metazoa</taxon>
        <taxon>Ecdysozoa</taxon>
        <taxon>Arthropoda</taxon>
        <taxon>Chelicerata</taxon>
        <taxon>Arachnida</taxon>
        <taxon>Araneae</taxon>
        <taxon>Araneomorphae</taxon>
        <taxon>Entelegynae</taxon>
        <taxon>Araneoidea</taxon>
        <taxon>Nephilidae</taxon>
        <taxon>Trichonephila</taxon>
        <taxon>Trichonephila inaurata</taxon>
    </lineage>
</organism>